<dbReference type="InterPro" id="IPR003749">
    <property type="entry name" value="ThiS/MoaD-like"/>
</dbReference>
<evidence type="ECO:0000313" key="2">
    <source>
        <dbReference type="Proteomes" id="UP000001844"/>
    </source>
</evidence>
<dbReference type="Gene3D" id="3.10.20.30">
    <property type="match status" value="1"/>
</dbReference>
<dbReference type="Proteomes" id="UP000001844">
    <property type="component" value="Chromosome"/>
</dbReference>
<dbReference type="PANTHER" id="PTHR34472">
    <property type="entry name" value="SULFUR CARRIER PROTEIN THIS"/>
    <property type="match status" value="1"/>
</dbReference>
<dbReference type="EMBL" id="CP001798">
    <property type="protein sequence ID" value="ADE16210.1"/>
    <property type="molecule type" value="Genomic_DNA"/>
</dbReference>
<dbReference type="KEGG" id="nhl:Nhal_3158"/>
<organism evidence="1 2">
    <name type="scientific">Nitrosococcus halophilus (strain Nc4)</name>
    <dbReference type="NCBI Taxonomy" id="472759"/>
    <lineage>
        <taxon>Bacteria</taxon>
        <taxon>Pseudomonadati</taxon>
        <taxon>Pseudomonadota</taxon>
        <taxon>Gammaproteobacteria</taxon>
        <taxon>Chromatiales</taxon>
        <taxon>Chromatiaceae</taxon>
        <taxon>Nitrosococcus</taxon>
    </lineage>
</organism>
<protein>
    <submittedName>
        <fullName evidence="1">Thiamine biosynthesis protein ThiS</fullName>
    </submittedName>
</protein>
<proteinExistence type="predicted"/>
<dbReference type="RefSeq" id="WP_013034060.1">
    <property type="nucleotide sequence ID" value="NC_013960.1"/>
</dbReference>
<dbReference type="eggNOG" id="COG2104">
    <property type="taxonomic scope" value="Bacteria"/>
</dbReference>
<dbReference type="STRING" id="472759.Nhal_3158"/>
<dbReference type="Pfam" id="PF02597">
    <property type="entry name" value="ThiS"/>
    <property type="match status" value="1"/>
</dbReference>
<dbReference type="InterPro" id="IPR012675">
    <property type="entry name" value="Beta-grasp_dom_sf"/>
</dbReference>
<dbReference type="OrthoDB" id="9800283at2"/>
<dbReference type="InterPro" id="IPR016155">
    <property type="entry name" value="Mopterin_synth/thiamin_S_b"/>
</dbReference>
<reference evidence="2" key="1">
    <citation type="submission" date="2010-04" db="EMBL/GenBank/DDBJ databases">
        <title>Complete genome sequence of Nitrosococcus halophilus Nc4, a salt-adapted, aerobic obligate ammonia-oxidizing sulfur purple bacterium.</title>
        <authorList>
            <consortium name="US DOE Joint Genome Institute"/>
            <person name="Campbell M.A."/>
            <person name="Malfatti S.A."/>
            <person name="Chain P.S.G."/>
            <person name="Heidelberg J.F."/>
            <person name="Ward B.B."/>
            <person name="Klotz M.G."/>
        </authorList>
    </citation>
    <scope>NUCLEOTIDE SEQUENCE [LARGE SCALE GENOMIC DNA]</scope>
    <source>
        <strain evidence="2">Nc4</strain>
    </source>
</reference>
<evidence type="ECO:0000313" key="1">
    <source>
        <dbReference type="EMBL" id="ADE16210.1"/>
    </source>
</evidence>
<gene>
    <name evidence="1" type="ordered locus">Nhal_3158</name>
</gene>
<sequence>MEILLNGKTHQVPEGCLVSELIALLELQGKRLAVEINQEIVPRSEHPHWRLQPGDKVEIVHAIGGGQTLDSGDNRL</sequence>
<dbReference type="InterPro" id="IPR010035">
    <property type="entry name" value="Thi_S"/>
</dbReference>
<dbReference type="PANTHER" id="PTHR34472:SF1">
    <property type="entry name" value="SULFUR CARRIER PROTEIN THIS"/>
    <property type="match status" value="1"/>
</dbReference>
<accession>D5BZW3</accession>
<dbReference type="SUPFAM" id="SSF54285">
    <property type="entry name" value="MoaD/ThiS"/>
    <property type="match status" value="1"/>
</dbReference>
<keyword evidence="2" id="KW-1185">Reference proteome</keyword>
<dbReference type="CDD" id="cd00565">
    <property type="entry name" value="Ubl_ThiS"/>
    <property type="match status" value="1"/>
</dbReference>
<name>D5BZW3_NITHN</name>
<dbReference type="NCBIfam" id="TIGR01683">
    <property type="entry name" value="thiS"/>
    <property type="match status" value="1"/>
</dbReference>
<dbReference type="AlphaFoldDB" id="D5BZW3"/>
<dbReference type="HOGENOM" id="CLU_174611_3_0_6"/>